<accession>A0A9P6L993</accession>
<comment type="caution">
    <text evidence="2">The sequence shown here is derived from an EMBL/GenBank/DDBJ whole genome shotgun (WGS) entry which is preliminary data.</text>
</comment>
<protein>
    <submittedName>
        <fullName evidence="2">Uncharacterized protein</fullName>
    </submittedName>
</protein>
<dbReference type="Proteomes" id="UP000736335">
    <property type="component" value="Unassembled WGS sequence"/>
</dbReference>
<keyword evidence="3" id="KW-1185">Reference proteome</keyword>
<sequence>MSEGSLESPTGHAIMKAVRASLRLASGSMELLTISQLLTVKGDLYETLTIFNKRVQAMESEDQSLIVNMSDSETTSDEDEQNNGNMSSSAEQEQQDTPPGPDSCPADEGVADEKSAE</sequence>
<gene>
    <name evidence="2" type="ORF">BJ322DRAFT_1017864</name>
</gene>
<name>A0A9P6L993_9AGAM</name>
<reference evidence="2" key="1">
    <citation type="journal article" date="2020" name="Nat. Commun.">
        <title>Large-scale genome sequencing of mycorrhizal fungi provides insights into the early evolution of symbiotic traits.</title>
        <authorList>
            <person name="Miyauchi S."/>
            <person name="Kiss E."/>
            <person name="Kuo A."/>
            <person name="Drula E."/>
            <person name="Kohler A."/>
            <person name="Sanchez-Garcia M."/>
            <person name="Morin E."/>
            <person name="Andreopoulos B."/>
            <person name="Barry K.W."/>
            <person name="Bonito G."/>
            <person name="Buee M."/>
            <person name="Carver A."/>
            <person name="Chen C."/>
            <person name="Cichocki N."/>
            <person name="Clum A."/>
            <person name="Culley D."/>
            <person name="Crous P.W."/>
            <person name="Fauchery L."/>
            <person name="Girlanda M."/>
            <person name="Hayes R.D."/>
            <person name="Keri Z."/>
            <person name="LaButti K."/>
            <person name="Lipzen A."/>
            <person name="Lombard V."/>
            <person name="Magnuson J."/>
            <person name="Maillard F."/>
            <person name="Murat C."/>
            <person name="Nolan M."/>
            <person name="Ohm R.A."/>
            <person name="Pangilinan J."/>
            <person name="Pereira M.F."/>
            <person name="Perotto S."/>
            <person name="Peter M."/>
            <person name="Pfister S."/>
            <person name="Riley R."/>
            <person name="Sitrit Y."/>
            <person name="Stielow J.B."/>
            <person name="Szollosi G."/>
            <person name="Zifcakova L."/>
            <person name="Stursova M."/>
            <person name="Spatafora J.W."/>
            <person name="Tedersoo L."/>
            <person name="Vaario L.M."/>
            <person name="Yamada A."/>
            <person name="Yan M."/>
            <person name="Wang P."/>
            <person name="Xu J."/>
            <person name="Bruns T."/>
            <person name="Baldrian P."/>
            <person name="Vilgalys R."/>
            <person name="Dunand C."/>
            <person name="Henrissat B."/>
            <person name="Grigoriev I.V."/>
            <person name="Hibbett D."/>
            <person name="Nagy L.G."/>
            <person name="Martin F.M."/>
        </authorList>
    </citation>
    <scope>NUCLEOTIDE SEQUENCE</scope>
    <source>
        <strain evidence="2">UH-Tt-Lm1</strain>
    </source>
</reference>
<evidence type="ECO:0000313" key="3">
    <source>
        <dbReference type="Proteomes" id="UP000736335"/>
    </source>
</evidence>
<reference evidence="2" key="2">
    <citation type="submission" date="2020-11" db="EMBL/GenBank/DDBJ databases">
        <authorList>
            <consortium name="DOE Joint Genome Institute"/>
            <person name="Kuo A."/>
            <person name="Miyauchi S."/>
            <person name="Kiss E."/>
            <person name="Drula E."/>
            <person name="Kohler A."/>
            <person name="Sanchez-Garcia M."/>
            <person name="Andreopoulos B."/>
            <person name="Barry K.W."/>
            <person name="Bonito G."/>
            <person name="Buee M."/>
            <person name="Carver A."/>
            <person name="Chen C."/>
            <person name="Cichocki N."/>
            <person name="Clum A."/>
            <person name="Culley D."/>
            <person name="Crous P.W."/>
            <person name="Fauchery L."/>
            <person name="Girlanda M."/>
            <person name="Hayes R."/>
            <person name="Keri Z."/>
            <person name="Labutti K."/>
            <person name="Lipzen A."/>
            <person name="Lombard V."/>
            <person name="Magnuson J."/>
            <person name="Maillard F."/>
            <person name="Morin E."/>
            <person name="Murat C."/>
            <person name="Nolan M."/>
            <person name="Ohm R."/>
            <person name="Pangilinan J."/>
            <person name="Pereira M."/>
            <person name="Perotto S."/>
            <person name="Peter M."/>
            <person name="Riley R."/>
            <person name="Sitrit Y."/>
            <person name="Stielow B."/>
            <person name="Szollosi G."/>
            <person name="Zifcakova L."/>
            <person name="Stursova M."/>
            <person name="Spatafora J.W."/>
            <person name="Tedersoo L."/>
            <person name="Vaario L.-M."/>
            <person name="Yamada A."/>
            <person name="Yan M."/>
            <person name="Wang P."/>
            <person name="Xu J."/>
            <person name="Bruns T."/>
            <person name="Baldrian P."/>
            <person name="Vilgalys R."/>
            <person name="Henrissat B."/>
            <person name="Grigoriev I.V."/>
            <person name="Hibbett D."/>
            <person name="Nagy L.G."/>
            <person name="Martin F.M."/>
        </authorList>
    </citation>
    <scope>NUCLEOTIDE SEQUENCE</scope>
    <source>
        <strain evidence="2">UH-Tt-Lm1</strain>
    </source>
</reference>
<feature type="compositionally biased region" description="Polar residues" evidence="1">
    <location>
        <begin position="82"/>
        <end position="97"/>
    </location>
</feature>
<organism evidence="2 3">
    <name type="scientific">Thelephora terrestris</name>
    <dbReference type="NCBI Taxonomy" id="56493"/>
    <lineage>
        <taxon>Eukaryota</taxon>
        <taxon>Fungi</taxon>
        <taxon>Dikarya</taxon>
        <taxon>Basidiomycota</taxon>
        <taxon>Agaricomycotina</taxon>
        <taxon>Agaricomycetes</taxon>
        <taxon>Thelephorales</taxon>
        <taxon>Thelephoraceae</taxon>
        <taxon>Thelephora</taxon>
    </lineage>
</organism>
<feature type="compositionally biased region" description="Polar residues" evidence="1">
    <location>
        <begin position="63"/>
        <end position="73"/>
    </location>
</feature>
<proteinExistence type="predicted"/>
<evidence type="ECO:0000256" key="1">
    <source>
        <dbReference type="SAM" id="MobiDB-lite"/>
    </source>
</evidence>
<evidence type="ECO:0000313" key="2">
    <source>
        <dbReference type="EMBL" id="KAF9789133.1"/>
    </source>
</evidence>
<feature type="region of interest" description="Disordered" evidence="1">
    <location>
        <begin position="59"/>
        <end position="117"/>
    </location>
</feature>
<dbReference type="EMBL" id="WIUZ02000003">
    <property type="protein sequence ID" value="KAF9789133.1"/>
    <property type="molecule type" value="Genomic_DNA"/>
</dbReference>
<dbReference type="AlphaFoldDB" id="A0A9P6L993"/>